<evidence type="ECO:0000313" key="3">
    <source>
        <dbReference type="Proteomes" id="UP000706580"/>
    </source>
</evidence>
<dbReference type="Proteomes" id="UP000706580">
    <property type="component" value="Unassembled WGS sequence"/>
</dbReference>
<dbReference type="PANTHER" id="PTHR37291:SF1">
    <property type="entry name" value="TYPE IV METHYL-DIRECTED RESTRICTION ENZYME ECOKMCRB SUBUNIT"/>
    <property type="match status" value="1"/>
</dbReference>
<dbReference type="RefSeq" id="WP_223074410.1">
    <property type="nucleotide sequence ID" value="NZ_JADMNK010000003.1"/>
</dbReference>
<dbReference type="PANTHER" id="PTHR37291">
    <property type="entry name" value="5-METHYLCYTOSINE-SPECIFIC RESTRICTION ENZYME B"/>
    <property type="match status" value="1"/>
</dbReference>
<dbReference type="Gene3D" id="1.10.10.10">
    <property type="entry name" value="Winged helix-like DNA-binding domain superfamily/Winged helix DNA-binding domain"/>
    <property type="match status" value="1"/>
</dbReference>
<dbReference type="InterPro" id="IPR003593">
    <property type="entry name" value="AAA+_ATPase"/>
</dbReference>
<proteinExistence type="predicted"/>
<dbReference type="CDD" id="cd00009">
    <property type="entry name" value="AAA"/>
    <property type="match status" value="1"/>
</dbReference>
<dbReference type="InterPro" id="IPR052934">
    <property type="entry name" value="Methyl-DNA_Rec/Restrict_Enz"/>
</dbReference>
<reference evidence="2 3" key="1">
    <citation type="submission" date="2020-11" db="EMBL/GenBank/DDBJ databases">
        <title>Draft Genome of Enterobacter sp. strain EMC7.</title>
        <authorList>
            <person name="Barman P."/>
            <person name="Sinha S."/>
            <person name="Sen S."/>
            <person name="Chakraborty R."/>
        </authorList>
    </citation>
    <scope>NUCLEOTIDE SEQUENCE [LARGE SCALE GENOMIC DNA]</scope>
    <source>
        <strain evidence="2 3">EMC7</strain>
    </source>
</reference>
<protein>
    <submittedName>
        <fullName evidence="2">AAA family ATPase</fullName>
    </submittedName>
</protein>
<dbReference type="InterPro" id="IPR011704">
    <property type="entry name" value="ATPase_dyneun-rel_AAA"/>
</dbReference>
<name>A0ABS7RU02_9ENTR</name>
<dbReference type="InterPro" id="IPR041368">
    <property type="entry name" value="DRP_C"/>
</dbReference>
<organism evidence="2 3">
    <name type="scientific">Leclercia barmai</name>
    <dbReference type="NCBI Taxonomy" id="2785629"/>
    <lineage>
        <taxon>Bacteria</taxon>
        <taxon>Pseudomonadati</taxon>
        <taxon>Pseudomonadota</taxon>
        <taxon>Gammaproteobacteria</taxon>
        <taxon>Enterobacterales</taxon>
        <taxon>Enterobacteriaceae</taxon>
        <taxon>Leclercia</taxon>
    </lineage>
</organism>
<feature type="domain" description="AAA+ ATPase" evidence="1">
    <location>
        <begin position="392"/>
        <end position="556"/>
    </location>
</feature>
<accession>A0ABS7RU02</accession>
<dbReference type="InterPro" id="IPR036388">
    <property type="entry name" value="WH-like_DNA-bd_sf"/>
</dbReference>
<dbReference type="Pfam" id="PF07728">
    <property type="entry name" value="AAA_5"/>
    <property type="match status" value="1"/>
</dbReference>
<dbReference type="Pfam" id="PF17726">
    <property type="entry name" value="DpnI_C"/>
    <property type="match status" value="1"/>
</dbReference>
<evidence type="ECO:0000313" key="2">
    <source>
        <dbReference type="EMBL" id="MBZ0057792.1"/>
    </source>
</evidence>
<dbReference type="Gene3D" id="3.40.50.300">
    <property type="entry name" value="P-loop containing nucleotide triphosphate hydrolases"/>
    <property type="match status" value="1"/>
</dbReference>
<gene>
    <name evidence="2" type="ORF">ITX56_08150</name>
</gene>
<keyword evidence="3" id="KW-1185">Reference proteome</keyword>
<dbReference type="SUPFAM" id="SSF52540">
    <property type="entry name" value="P-loop containing nucleoside triphosphate hydrolases"/>
    <property type="match status" value="1"/>
</dbReference>
<dbReference type="EMBL" id="JADMNK010000003">
    <property type="protein sequence ID" value="MBZ0057792.1"/>
    <property type="molecule type" value="Genomic_DNA"/>
</dbReference>
<comment type="caution">
    <text evidence="2">The sequence shown here is derived from an EMBL/GenBank/DDBJ whole genome shotgun (WGS) entry which is preliminary data.</text>
</comment>
<dbReference type="SMART" id="SM00382">
    <property type="entry name" value="AAA"/>
    <property type="match status" value="1"/>
</dbReference>
<evidence type="ECO:0000259" key="1">
    <source>
        <dbReference type="SMART" id="SM00382"/>
    </source>
</evidence>
<dbReference type="InterPro" id="IPR027417">
    <property type="entry name" value="P-loop_NTPase"/>
</dbReference>
<sequence>MDAAEHDTRFAWAAFYQAFASKLLTWQDRREELVAGIHRIAADVGGMSHLQDKPAEGEPHPLKDICPFTTMGLFNRNLTVGNRQIIAARLADLLGVDEPVPDSFDGIPVLNNQKSWFFAYERTRTTDDIDILWAMFSLAIRLADNTDEAQNADDKSKAFSIVYDATSNIHNVGWNLTMGLYWARPWFYPTLDSQSQKYIQKVLNIQILKNGVKGRCSAHDYLNITRALKQAFTQPNFPVHSFPELSLTAWNTDVTQSKDEVENRTWKVYLLNKIKALCLQKDSPYFTYQELKENYLDEIKADHPNNNTVENSIYYYLQILRKDDELKFLNAGNYEYLNFDKTETQNITEDTVEESAPPSKIPHAPYDISNLLEEGCFLDEDKLRVTLQHLTDKKNLILQGPPGTGKTWLARRLAYCLMGEQAPERISAVQFHPNLSYEDFIRGWRPGKEGRLELIDGPFVNAINKALNNPAAKYVVIIEEINRGNPAQIFGETLTLMEADKRTPTEALELSYRKEPDEKIYIPENLYIIGTMNIADRSLALLDLALRRRFAFIDLKPMFNDAWKKWVNQKFAVDLDVLNLIESRLTALNEKLADDVALGPQFCIGHSYVTPATGQKIGEALAWYEQVVETEICPLLAEYWFDAPSKVNDARKVLLAQ</sequence>